<gene>
    <name evidence="2" type="ORF">AV926_18600</name>
</gene>
<name>A0A163TQN2_9FLAO</name>
<evidence type="ECO:0000313" key="3">
    <source>
        <dbReference type="Proteomes" id="UP000076630"/>
    </source>
</evidence>
<dbReference type="Proteomes" id="UP000076630">
    <property type="component" value="Unassembled WGS sequence"/>
</dbReference>
<keyword evidence="3" id="KW-1185">Reference proteome</keyword>
<dbReference type="Pfam" id="PF01610">
    <property type="entry name" value="DDE_Tnp_ISL3"/>
    <property type="match status" value="1"/>
</dbReference>
<evidence type="ECO:0000259" key="1">
    <source>
        <dbReference type="Pfam" id="PF01610"/>
    </source>
</evidence>
<dbReference type="AlphaFoldDB" id="A0A163TQN2"/>
<proteinExistence type="predicted"/>
<evidence type="ECO:0000313" key="2">
    <source>
        <dbReference type="EMBL" id="KZE72221.1"/>
    </source>
</evidence>
<protein>
    <submittedName>
        <fullName evidence="2">Transposase</fullName>
    </submittedName>
</protein>
<organism evidence="2 3">
    <name type="scientific">Myroides marinus</name>
    <dbReference type="NCBI Taxonomy" id="703342"/>
    <lineage>
        <taxon>Bacteria</taxon>
        <taxon>Pseudomonadati</taxon>
        <taxon>Bacteroidota</taxon>
        <taxon>Flavobacteriia</taxon>
        <taxon>Flavobacteriales</taxon>
        <taxon>Flavobacteriaceae</taxon>
        <taxon>Myroides</taxon>
    </lineage>
</organism>
<sequence>MLSCKAIGELFGVKGEKFQRQYKHKTSGFKQWDQHEHAQDWLLFPENITSQLSIDEVCLSMGELYTILTSKAGKGKKRTIVAIVKGTKSDTVIKYLSKLPKKLRDKVTEITLDMAGSMKQIAKKCFCKAVQVIDRFHVQKLVSDALQDIRIKYRWVELDNENTAILNAKKEGYVYNPEILPNGDTRKQLLVRSRSLLYKNQINWTLDQQERAKILFELYPEIKQAYLLNSNLRNIYNLKIDKEIAMTKLAHWFNDIEKASIKYFNTVLKTFNVHYNEIINYFNNRSTNASAESFNAKIKYFRMMYRGVRDKKFFLFRLTKLFA</sequence>
<feature type="domain" description="Transposase IS204/IS1001/IS1096/IS1165 DDE" evidence="1">
    <location>
        <begin position="52"/>
        <end position="317"/>
    </location>
</feature>
<reference evidence="2 3" key="1">
    <citation type="submission" date="2016-01" db="EMBL/GenBank/DDBJ databases">
        <title>Whole genome sequencing of Myroides marinus L41.</title>
        <authorList>
            <person name="Hong K.W."/>
        </authorList>
    </citation>
    <scope>NUCLEOTIDE SEQUENCE [LARGE SCALE GENOMIC DNA]</scope>
    <source>
        <strain evidence="2 3">L41</strain>
    </source>
</reference>
<dbReference type="OrthoDB" id="2110692at2"/>
<dbReference type="EMBL" id="LQNU01000124">
    <property type="protein sequence ID" value="KZE72221.1"/>
    <property type="molecule type" value="Genomic_DNA"/>
</dbReference>
<dbReference type="InterPro" id="IPR002560">
    <property type="entry name" value="Transposase_DDE"/>
</dbReference>
<dbReference type="PANTHER" id="PTHR33498">
    <property type="entry name" value="TRANSPOSASE FOR INSERTION SEQUENCE ELEMENT IS1557"/>
    <property type="match status" value="1"/>
</dbReference>
<comment type="caution">
    <text evidence="2">The sequence shown here is derived from an EMBL/GenBank/DDBJ whole genome shotgun (WGS) entry which is preliminary data.</text>
</comment>
<dbReference type="InterPro" id="IPR047951">
    <property type="entry name" value="Transpos_ISL3"/>
</dbReference>
<accession>A0A163TQN2</accession>
<dbReference type="PANTHER" id="PTHR33498:SF1">
    <property type="entry name" value="TRANSPOSASE FOR INSERTION SEQUENCE ELEMENT IS1557"/>
    <property type="match status" value="1"/>
</dbReference>